<accession>A0A6J8C288</accession>
<evidence type="ECO:0000313" key="2">
    <source>
        <dbReference type="EMBL" id="CAC5389902.1"/>
    </source>
</evidence>
<dbReference type="AlphaFoldDB" id="A0A6J8C288"/>
<name>A0A6J8C288_MYTCO</name>
<protein>
    <submittedName>
        <fullName evidence="2">Uncharacterized protein</fullName>
    </submittedName>
</protein>
<feature type="compositionally biased region" description="Basic and acidic residues" evidence="1">
    <location>
        <begin position="72"/>
        <end position="87"/>
    </location>
</feature>
<evidence type="ECO:0000313" key="3">
    <source>
        <dbReference type="Proteomes" id="UP000507470"/>
    </source>
</evidence>
<dbReference type="Proteomes" id="UP000507470">
    <property type="component" value="Unassembled WGS sequence"/>
</dbReference>
<organism evidence="2 3">
    <name type="scientific">Mytilus coruscus</name>
    <name type="common">Sea mussel</name>
    <dbReference type="NCBI Taxonomy" id="42192"/>
    <lineage>
        <taxon>Eukaryota</taxon>
        <taxon>Metazoa</taxon>
        <taxon>Spiralia</taxon>
        <taxon>Lophotrochozoa</taxon>
        <taxon>Mollusca</taxon>
        <taxon>Bivalvia</taxon>
        <taxon>Autobranchia</taxon>
        <taxon>Pteriomorphia</taxon>
        <taxon>Mytilida</taxon>
        <taxon>Mytiloidea</taxon>
        <taxon>Mytilidae</taxon>
        <taxon>Mytilinae</taxon>
        <taxon>Mytilus</taxon>
    </lineage>
</organism>
<dbReference type="EMBL" id="CACVKT020004391">
    <property type="protein sequence ID" value="CAC5389902.1"/>
    <property type="molecule type" value="Genomic_DNA"/>
</dbReference>
<feature type="region of interest" description="Disordered" evidence="1">
    <location>
        <begin position="72"/>
        <end position="100"/>
    </location>
</feature>
<reference evidence="2 3" key="1">
    <citation type="submission" date="2020-06" db="EMBL/GenBank/DDBJ databases">
        <authorList>
            <person name="Li R."/>
            <person name="Bekaert M."/>
        </authorList>
    </citation>
    <scope>NUCLEOTIDE SEQUENCE [LARGE SCALE GENOMIC DNA]</scope>
    <source>
        <strain evidence="3">wild</strain>
    </source>
</reference>
<keyword evidence="3" id="KW-1185">Reference proteome</keyword>
<proteinExistence type="predicted"/>
<evidence type="ECO:0000256" key="1">
    <source>
        <dbReference type="SAM" id="MobiDB-lite"/>
    </source>
</evidence>
<sequence>MYICDCCNFKTTRLFNYQRHLSRATHERQVFLTLDNNDSFTPGTIEVEPPLDLFVSTVIEEDLLIHAPSLSRSKESDNDYQENHETADDNENCNSDGPSDKAPTWYPFSSKAEMLLYIFMNSTTHPVSHVVVKFVMFMMKELKVEGIPSIQKLSSMNIGDLSWEDLVTKDTDKENVPFWVIKPSEVVRLSVAHPDVAKSLIRYPQQSNQNVHPSTSSKWRDDILFKTASYGQKRLCKRKYLFHSRRPISLVETMQKRYIPVSLLKPADIQSIKHAYRISRGSLTELKDEDFTAFVHLETSLPVLSVPINLFLGF</sequence>
<dbReference type="OrthoDB" id="3028440at2759"/>
<gene>
    <name evidence="2" type="ORF">MCOR_25035</name>
</gene>